<evidence type="ECO:0000256" key="2">
    <source>
        <dbReference type="ARBA" id="ARBA00023002"/>
    </source>
</evidence>
<dbReference type="InterPro" id="IPR020904">
    <property type="entry name" value="Sc_DH/Rdtase_CS"/>
</dbReference>
<evidence type="ECO:0000256" key="1">
    <source>
        <dbReference type="ARBA" id="ARBA00006484"/>
    </source>
</evidence>
<gene>
    <name evidence="3" type="primary">sadH_5</name>
    <name evidence="3" type="ORF">SDC9_109539</name>
</gene>
<reference evidence="3" key="1">
    <citation type="submission" date="2019-08" db="EMBL/GenBank/DDBJ databases">
        <authorList>
            <person name="Kucharzyk K."/>
            <person name="Murdoch R.W."/>
            <person name="Higgins S."/>
            <person name="Loffler F."/>
        </authorList>
    </citation>
    <scope>NUCLEOTIDE SEQUENCE</scope>
</reference>
<evidence type="ECO:0000313" key="3">
    <source>
        <dbReference type="EMBL" id="MPM62662.1"/>
    </source>
</evidence>
<organism evidence="3">
    <name type="scientific">bioreactor metagenome</name>
    <dbReference type="NCBI Taxonomy" id="1076179"/>
    <lineage>
        <taxon>unclassified sequences</taxon>
        <taxon>metagenomes</taxon>
        <taxon>ecological metagenomes</taxon>
    </lineage>
</organism>
<dbReference type="PRINTS" id="PR00081">
    <property type="entry name" value="GDHRDH"/>
</dbReference>
<dbReference type="EC" id="1.-.-.-" evidence="3"/>
<dbReference type="GO" id="GO:0016491">
    <property type="term" value="F:oxidoreductase activity"/>
    <property type="evidence" value="ECO:0007669"/>
    <property type="project" value="UniProtKB-KW"/>
</dbReference>
<accession>A0A645BBG8</accession>
<dbReference type="InterPro" id="IPR002347">
    <property type="entry name" value="SDR_fam"/>
</dbReference>
<dbReference type="Gene3D" id="3.40.50.720">
    <property type="entry name" value="NAD(P)-binding Rossmann-like Domain"/>
    <property type="match status" value="1"/>
</dbReference>
<sequence length="265" mass="28970">MQKSTNKIIWITGASSGIGEACAYIFAAEGNKLILTGTREGQLKKVQQKCIDLGAECEILPADLSQTEQLDTLTDRALSFFGKIDVMFHNAGISQRGKSVDTDFSVDKKIMDINFFAPVKITKRLLPAMIAGGGGTLAVTTSISGKFGFPLRSAYASSKFALYGFFETVQGEYYDQDIRVVMVCPGRVKTNISCNALEADGTRHAQMDAGQAEGIPAEKAARKIVKAIWKQKPEVLVGGKELLMVYIKRFFPGLARKIVRKIRTT</sequence>
<dbReference type="NCBIfam" id="NF004825">
    <property type="entry name" value="PRK06181.1"/>
    <property type="match status" value="1"/>
</dbReference>
<dbReference type="PROSITE" id="PS00061">
    <property type="entry name" value="ADH_SHORT"/>
    <property type="match status" value="1"/>
</dbReference>
<dbReference type="AlphaFoldDB" id="A0A645BBG8"/>
<dbReference type="GO" id="GO:0016020">
    <property type="term" value="C:membrane"/>
    <property type="evidence" value="ECO:0007669"/>
    <property type="project" value="TreeGrafter"/>
</dbReference>
<protein>
    <submittedName>
        <fullName evidence="3">Putative oxidoreductase SadH</fullName>
        <ecNumber evidence="3">1.-.-.-</ecNumber>
    </submittedName>
</protein>
<dbReference type="InterPro" id="IPR036291">
    <property type="entry name" value="NAD(P)-bd_dom_sf"/>
</dbReference>
<name>A0A645BBG8_9ZZZZ</name>
<dbReference type="Pfam" id="PF00106">
    <property type="entry name" value="adh_short"/>
    <property type="match status" value="1"/>
</dbReference>
<dbReference type="PANTHER" id="PTHR44196">
    <property type="entry name" value="DEHYDROGENASE/REDUCTASE SDR FAMILY MEMBER 7B"/>
    <property type="match status" value="1"/>
</dbReference>
<proteinExistence type="inferred from homology"/>
<dbReference type="EMBL" id="VSSQ01018983">
    <property type="protein sequence ID" value="MPM62662.1"/>
    <property type="molecule type" value="Genomic_DNA"/>
</dbReference>
<keyword evidence="2 3" id="KW-0560">Oxidoreductase</keyword>
<dbReference type="PANTHER" id="PTHR44196:SF1">
    <property type="entry name" value="DEHYDROGENASE_REDUCTASE SDR FAMILY MEMBER 7B"/>
    <property type="match status" value="1"/>
</dbReference>
<comment type="similarity">
    <text evidence="1">Belongs to the short-chain dehydrogenases/reductases (SDR) family.</text>
</comment>
<comment type="caution">
    <text evidence="3">The sequence shown here is derived from an EMBL/GenBank/DDBJ whole genome shotgun (WGS) entry which is preliminary data.</text>
</comment>
<dbReference type="SUPFAM" id="SSF51735">
    <property type="entry name" value="NAD(P)-binding Rossmann-fold domains"/>
    <property type="match status" value="1"/>
</dbReference>